<sequence length="154" mass="17516">MAEPLKVSDVLSFVKPVKLDTPICEVAKLMKEEFTSLVPVVDDQGKLLGVIYAEDLLAPFIPEFFDLIKDFDYVTTFGVLDYEVFSDFTYKLFLAADVIQTNYVVLKPEDSILKAIFYFTKERRTCLAVVDREGNYKGVVSRLSILEKLYGSCK</sequence>
<evidence type="ECO:0000259" key="3">
    <source>
        <dbReference type="PROSITE" id="PS51371"/>
    </source>
</evidence>
<reference evidence="4" key="1">
    <citation type="journal article" date="2020" name="mSystems">
        <title>Genome- and Community-Level Interaction Insights into Carbon Utilization and Element Cycling Functions of Hydrothermarchaeota in Hydrothermal Sediment.</title>
        <authorList>
            <person name="Zhou Z."/>
            <person name="Liu Y."/>
            <person name="Xu W."/>
            <person name="Pan J."/>
            <person name="Luo Z.H."/>
            <person name="Li M."/>
        </authorList>
    </citation>
    <scope>NUCLEOTIDE SEQUENCE [LARGE SCALE GENOMIC DNA]</scope>
    <source>
        <strain evidence="4">SpSt-34</strain>
        <strain evidence="5">SpSt-69</strain>
    </source>
</reference>
<dbReference type="SMART" id="SM00116">
    <property type="entry name" value="CBS"/>
    <property type="match status" value="2"/>
</dbReference>
<organism evidence="4">
    <name type="scientific">candidate division WOR-3 bacterium</name>
    <dbReference type="NCBI Taxonomy" id="2052148"/>
    <lineage>
        <taxon>Bacteria</taxon>
        <taxon>Bacteria division WOR-3</taxon>
    </lineage>
</organism>
<evidence type="ECO:0000256" key="2">
    <source>
        <dbReference type="PROSITE-ProRule" id="PRU00703"/>
    </source>
</evidence>
<feature type="domain" description="CBS" evidence="3">
    <location>
        <begin position="99"/>
        <end position="154"/>
    </location>
</feature>
<evidence type="ECO:0000313" key="4">
    <source>
        <dbReference type="EMBL" id="HEN27204.1"/>
    </source>
</evidence>
<keyword evidence="1 2" id="KW-0129">CBS domain</keyword>
<evidence type="ECO:0000313" key="5">
    <source>
        <dbReference type="EMBL" id="HGL18158.1"/>
    </source>
</evidence>
<dbReference type="InterPro" id="IPR051257">
    <property type="entry name" value="Diverse_CBS-Domain"/>
</dbReference>
<dbReference type="CDD" id="cd02205">
    <property type="entry name" value="CBS_pair_SF"/>
    <property type="match status" value="1"/>
</dbReference>
<name>A0A7C2K264_UNCW3</name>
<dbReference type="InterPro" id="IPR046342">
    <property type="entry name" value="CBS_dom_sf"/>
</dbReference>
<dbReference type="EMBL" id="DSOL01000021">
    <property type="protein sequence ID" value="HEN27204.1"/>
    <property type="molecule type" value="Genomic_DNA"/>
</dbReference>
<dbReference type="PROSITE" id="PS51371">
    <property type="entry name" value="CBS"/>
    <property type="match status" value="2"/>
</dbReference>
<dbReference type="InterPro" id="IPR000644">
    <property type="entry name" value="CBS_dom"/>
</dbReference>
<feature type="domain" description="CBS" evidence="3">
    <location>
        <begin position="10"/>
        <end position="67"/>
    </location>
</feature>
<comment type="caution">
    <text evidence="4">The sequence shown here is derived from an EMBL/GenBank/DDBJ whole genome shotgun (WGS) entry which is preliminary data.</text>
</comment>
<accession>A0A7C2K264</accession>
<dbReference type="SUPFAM" id="SSF54631">
    <property type="entry name" value="CBS-domain pair"/>
    <property type="match status" value="1"/>
</dbReference>
<dbReference type="PANTHER" id="PTHR43080:SF2">
    <property type="entry name" value="CBS DOMAIN-CONTAINING PROTEIN"/>
    <property type="match status" value="1"/>
</dbReference>
<evidence type="ECO:0000256" key="1">
    <source>
        <dbReference type="ARBA" id="ARBA00023122"/>
    </source>
</evidence>
<dbReference type="AlphaFoldDB" id="A0A7C2K264"/>
<dbReference type="EMBL" id="DTDJ01000047">
    <property type="protein sequence ID" value="HGL18158.1"/>
    <property type="molecule type" value="Genomic_DNA"/>
</dbReference>
<protein>
    <submittedName>
        <fullName evidence="4">CBS domain-containing protein</fullName>
    </submittedName>
</protein>
<proteinExistence type="predicted"/>
<dbReference type="Gene3D" id="3.90.1280.20">
    <property type="match status" value="2"/>
</dbReference>
<dbReference type="PANTHER" id="PTHR43080">
    <property type="entry name" value="CBS DOMAIN-CONTAINING PROTEIN CBSX3, MITOCHONDRIAL"/>
    <property type="match status" value="1"/>
</dbReference>
<dbReference type="Pfam" id="PF00571">
    <property type="entry name" value="CBS"/>
    <property type="match status" value="2"/>
</dbReference>
<gene>
    <name evidence="4" type="ORF">ENQ77_00745</name>
    <name evidence="5" type="ORF">ENU66_07525</name>
</gene>